<keyword evidence="3" id="KW-1185">Reference proteome</keyword>
<evidence type="ECO:0000313" key="3">
    <source>
        <dbReference type="Proteomes" id="UP000597613"/>
    </source>
</evidence>
<name>A0ABR7APP6_9SPHN</name>
<evidence type="ECO:0000313" key="2">
    <source>
        <dbReference type="EMBL" id="MBC3942436.1"/>
    </source>
</evidence>
<comment type="caution">
    <text evidence="2">The sequence shown here is derived from an EMBL/GenBank/DDBJ whole genome shotgun (WGS) entry which is preliminary data.</text>
</comment>
<proteinExistence type="predicted"/>
<feature type="region of interest" description="Disordered" evidence="1">
    <location>
        <begin position="1"/>
        <end position="30"/>
    </location>
</feature>
<sequence length="90" mass="9544">MTAPATDRANRDAAALKLDEGLTDGGDRSRDAIERRLCENGLAIDDPRLRDLGALMHRYAKSVDIPFAAIAPALGGANQTLLSRALTGNL</sequence>
<dbReference type="Proteomes" id="UP000597613">
    <property type="component" value="Unassembled WGS sequence"/>
</dbReference>
<organism evidence="2 3">
    <name type="scientific">Sphingomonas albertensis</name>
    <dbReference type="NCBI Taxonomy" id="2762591"/>
    <lineage>
        <taxon>Bacteria</taxon>
        <taxon>Pseudomonadati</taxon>
        <taxon>Pseudomonadota</taxon>
        <taxon>Alphaproteobacteria</taxon>
        <taxon>Sphingomonadales</taxon>
        <taxon>Sphingomonadaceae</taxon>
        <taxon>Sphingomonas</taxon>
    </lineage>
</organism>
<evidence type="ECO:0000256" key="1">
    <source>
        <dbReference type="SAM" id="MobiDB-lite"/>
    </source>
</evidence>
<feature type="compositionally biased region" description="Basic and acidic residues" evidence="1">
    <location>
        <begin position="17"/>
        <end position="30"/>
    </location>
</feature>
<accession>A0ABR7APP6</accession>
<protein>
    <submittedName>
        <fullName evidence="2">Uncharacterized protein</fullName>
    </submittedName>
</protein>
<dbReference type="EMBL" id="JACONT010000025">
    <property type="protein sequence ID" value="MBC3942436.1"/>
    <property type="molecule type" value="Genomic_DNA"/>
</dbReference>
<dbReference type="RefSeq" id="WP_187504127.1">
    <property type="nucleotide sequence ID" value="NZ_JACONT010000025.1"/>
</dbReference>
<reference evidence="2 3" key="1">
    <citation type="submission" date="2020-08" db="EMBL/GenBank/DDBJ databases">
        <title>Putative novel bacterial strains isolated from necrotic wheat leaf tissues caused by Xanthomonas translucens.</title>
        <authorList>
            <person name="Tambong J.T."/>
        </authorList>
    </citation>
    <scope>NUCLEOTIDE SEQUENCE [LARGE SCALE GENOMIC DNA]</scope>
    <source>
        <strain evidence="3">DOAB 1063</strain>
    </source>
</reference>
<gene>
    <name evidence="2" type="ORF">H8S47_12195</name>
</gene>